<dbReference type="AlphaFoldDB" id="A0A837I9H2"/>
<feature type="region of interest" description="Disordered" evidence="1">
    <location>
        <begin position="1"/>
        <end position="25"/>
    </location>
</feature>
<protein>
    <submittedName>
        <fullName evidence="2">Uncharacterized protein</fullName>
    </submittedName>
</protein>
<dbReference type="Proteomes" id="UP000033815">
    <property type="component" value="Unassembled WGS sequence"/>
</dbReference>
<comment type="caution">
    <text evidence="2">The sequence shown here is derived from an EMBL/GenBank/DDBJ whole genome shotgun (WGS) entry which is preliminary data.</text>
</comment>
<accession>A0A837I9H2</accession>
<organism evidence="2 3">
    <name type="scientific">Candidatus Nomurabacteria bacterium GW2011_GWB1_44_12</name>
    <dbReference type="NCBI Taxonomy" id="1618748"/>
    <lineage>
        <taxon>Bacteria</taxon>
        <taxon>Candidatus Nomuraibacteriota</taxon>
    </lineage>
</organism>
<proteinExistence type="predicted"/>
<dbReference type="EMBL" id="LCHP01000004">
    <property type="protein sequence ID" value="KKT36753.1"/>
    <property type="molecule type" value="Genomic_DNA"/>
</dbReference>
<gene>
    <name evidence="2" type="ORF">UW25_C0004G0081</name>
</gene>
<reference evidence="2 3" key="1">
    <citation type="journal article" date="2015" name="Nature">
        <title>rRNA introns, odd ribosomes, and small enigmatic genomes across a large radiation of phyla.</title>
        <authorList>
            <person name="Brown C.T."/>
            <person name="Hug L.A."/>
            <person name="Thomas B.C."/>
            <person name="Sharon I."/>
            <person name="Castelle C.J."/>
            <person name="Singh A."/>
            <person name="Wilkins M.J."/>
            <person name="Williams K.H."/>
            <person name="Banfield J.F."/>
        </authorList>
    </citation>
    <scope>NUCLEOTIDE SEQUENCE [LARGE SCALE GENOMIC DNA]</scope>
</reference>
<evidence type="ECO:0000313" key="2">
    <source>
        <dbReference type="EMBL" id="KKT36753.1"/>
    </source>
</evidence>
<name>A0A837I9H2_9BACT</name>
<sequence>MGKDRHSIELEDAHNKGEQDAAAGRMRDEPYGFANGFAAQLVGKDSDEIREENDAYEKGYQNTMDQKSSRVICTHFYRKGLLPQNVWRADMKFTASHLSETTVRGYHFWAIPYVELMRKSTLAESIMFPVAKWRAEELAYQMGELPSSNFKGKIVRLVVEPACWLLGCLVGQKDWKVLYSAG</sequence>
<evidence type="ECO:0000256" key="1">
    <source>
        <dbReference type="SAM" id="MobiDB-lite"/>
    </source>
</evidence>
<evidence type="ECO:0000313" key="3">
    <source>
        <dbReference type="Proteomes" id="UP000033815"/>
    </source>
</evidence>